<dbReference type="Gene3D" id="2.60.40.740">
    <property type="match status" value="1"/>
</dbReference>
<keyword evidence="6" id="KW-0812">Transmembrane</keyword>
<dbReference type="GO" id="GO:0005975">
    <property type="term" value="P:carbohydrate metabolic process"/>
    <property type="evidence" value="ECO:0007669"/>
    <property type="project" value="UniProtKB-ARBA"/>
</dbReference>
<keyword evidence="2" id="KW-0964">Secreted</keyword>
<dbReference type="NCBIfam" id="NF033902">
    <property type="entry name" value="iso_D2_wall_anc"/>
    <property type="match status" value="1"/>
</dbReference>
<evidence type="ECO:0000256" key="3">
    <source>
        <dbReference type="ARBA" id="ARBA00022729"/>
    </source>
</evidence>
<dbReference type="InterPro" id="IPR032364">
    <property type="entry name" value="GramPos_pilinD1_N"/>
</dbReference>
<evidence type="ECO:0000313" key="10">
    <source>
        <dbReference type="EMBL" id="MBN9643130.1"/>
    </source>
</evidence>
<accession>A0A939IW82</accession>
<proteinExistence type="predicted"/>
<evidence type="ECO:0000256" key="5">
    <source>
        <dbReference type="SAM" id="MobiDB-lite"/>
    </source>
</evidence>
<evidence type="ECO:0000256" key="2">
    <source>
        <dbReference type="ARBA" id="ARBA00022525"/>
    </source>
</evidence>
<dbReference type="Proteomes" id="UP000664332">
    <property type="component" value="Unassembled WGS sequence"/>
</dbReference>
<evidence type="ECO:0000259" key="8">
    <source>
        <dbReference type="Pfam" id="PF16555"/>
    </source>
</evidence>
<evidence type="ECO:0000256" key="6">
    <source>
        <dbReference type="SAM" id="Phobius"/>
    </source>
</evidence>
<evidence type="ECO:0000313" key="11">
    <source>
        <dbReference type="Proteomes" id="UP000664332"/>
    </source>
</evidence>
<keyword evidence="11" id="KW-1185">Reference proteome</keyword>
<dbReference type="Pfam" id="PF00746">
    <property type="entry name" value="Gram_pos_anchor"/>
    <property type="match status" value="1"/>
</dbReference>
<feature type="domain" description="Gram-positive cocci surface proteins LPxTG" evidence="7">
    <location>
        <begin position="507"/>
        <end position="542"/>
    </location>
</feature>
<dbReference type="InterPro" id="IPR019931">
    <property type="entry name" value="LPXTG_anchor"/>
</dbReference>
<keyword evidence="6" id="KW-1133">Transmembrane helix</keyword>
<dbReference type="InterPro" id="IPR048052">
    <property type="entry name" value="FM1-like"/>
</dbReference>
<evidence type="ECO:0000256" key="1">
    <source>
        <dbReference type="ARBA" id="ARBA00022512"/>
    </source>
</evidence>
<gene>
    <name evidence="10" type="ORF">JZY06_00570</name>
</gene>
<dbReference type="Pfam" id="PF17802">
    <property type="entry name" value="SpaA"/>
    <property type="match status" value="1"/>
</dbReference>
<dbReference type="AlphaFoldDB" id="A0A939IW82"/>
<feature type="domain" description="Gram-positive pilin subunit D1 N-terminal" evidence="8">
    <location>
        <begin position="72"/>
        <end position="216"/>
    </location>
</feature>
<protein>
    <submittedName>
        <fullName evidence="10">SpaH/EbpB family LPXTG-anchored major pilin</fullName>
    </submittedName>
</protein>
<keyword evidence="6" id="KW-0472">Membrane</keyword>
<dbReference type="InterPro" id="IPR013783">
    <property type="entry name" value="Ig-like_fold"/>
</dbReference>
<reference evidence="10" key="1">
    <citation type="submission" date="2021-03" db="EMBL/GenBank/DDBJ databases">
        <authorList>
            <person name="Sun Q."/>
        </authorList>
    </citation>
    <scope>NUCLEOTIDE SEQUENCE</scope>
    <source>
        <strain evidence="10">CCM 8862</strain>
    </source>
</reference>
<keyword evidence="3" id="KW-0732">Signal</keyword>
<dbReference type="InterPro" id="IPR041033">
    <property type="entry name" value="SpaA_PFL_dom_1"/>
</dbReference>
<dbReference type="Gene3D" id="2.60.40.10">
    <property type="entry name" value="Immunoglobulins"/>
    <property type="match status" value="2"/>
</dbReference>
<feature type="region of interest" description="Disordered" evidence="5">
    <location>
        <begin position="82"/>
        <end position="104"/>
    </location>
</feature>
<keyword evidence="1" id="KW-0134">Cell wall</keyword>
<dbReference type="EMBL" id="JAFLEQ010000003">
    <property type="protein sequence ID" value="MBN9643130.1"/>
    <property type="molecule type" value="Genomic_DNA"/>
</dbReference>
<comment type="caution">
    <text evidence="10">The sequence shown here is derived from an EMBL/GenBank/DDBJ whole genome shotgun (WGS) entry which is preliminary data.</text>
</comment>
<evidence type="ECO:0000256" key="4">
    <source>
        <dbReference type="ARBA" id="ARBA00023088"/>
    </source>
</evidence>
<name>A0A939IW82_9CORY</name>
<evidence type="ECO:0000259" key="9">
    <source>
        <dbReference type="Pfam" id="PF17802"/>
    </source>
</evidence>
<feature type="transmembrane region" description="Helical" evidence="6">
    <location>
        <begin position="521"/>
        <end position="540"/>
    </location>
</feature>
<evidence type="ECO:0000259" key="7">
    <source>
        <dbReference type="Pfam" id="PF00746"/>
    </source>
</evidence>
<dbReference type="Pfam" id="PF16555">
    <property type="entry name" value="GramPos_pilinD1"/>
    <property type="match status" value="1"/>
</dbReference>
<organism evidence="10 11">
    <name type="scientific">Corynebacterium mendelii</name>
    <dbReference type="NCBI Taxonomy" id="2765362"/>
    <lineage>
        <taxon>Bacteria</taxon>
        <taxon>Bacillati</taxon>
        <taxon>Actinomycetota</taxon>
        <taxon>Actinomycetes</taxon>
        <taxon>Mycobacteriales</taxon>
        <taxon>Corynebacteriaceae</taxon>
        <taxon>Corynebacterium</taxon>
    </lineage>
</organism>
<dbReference type="RefSeq" id="WP_207117535.1">
    <property type="nucleotide sequence ID" value="NZ_JAFLEQ010000003.1"/>
</dbReference>
<keyword evidence="4" id="KW-0572">Peptidoglycan-anchor</keyword>
<feature type="domain" description="SpaA-like prealbumin fold" evidence="9">
    <location>
        <begin position="385"/>
        <end position="486"/>
    </location>
</feature>
<sequence length="547" mass="57513">METRTTLLRHHPTVPIKVKEERMLNRTQRSCRAAAIAAVIGLGTATGTVPLIVSPAVAAEQPASLIDASKNEQASIKIHKRQGVAETPESHNPGTKLQTPPGKPLETGQTATFTITKLQADLTTNAGFKAARELTVDSPAVDTSFGTNGVSEAKQATATNPTVTFGNLPLGVYKVEETAVEGGLVPAAPFLVFVPMTTGANHDSWNYDIEVYPKNSTVSVDKEVKDSEKNGNLKQAGSALDYTIKSDVPTGGSVTKYQIVDVIDGQAVESEDSIVVSTVTLPGGTVLRASDYDVVKAGPDGSPSKITTTITLKGTGLQKLNASLSGQTAPKVTAKINVTVKNDFAASELTNEAKLIARTDGSNSDTETPGSEVKTKFKNLKVLKHKEGAENEPLTGAQFQLHYCTGDSNNLAVDGDAITVGGENSWTTGDDGTIVIKGIHVTDFSDNAEVDNGSQKTYCLVETQAPDGYELLAKPVEVQLTSADYTGDNSVDIDDGAKAIYKKVPNVKSTQPELPLTGGKGIAAILAFGAAVMGAGFLYARRNTRRA</sequence>
<dbReference type="NCBIfam" id="TIGR01167">
    <property type="entry name" value="LPXTG_anchor"/>
    <property type="match status" value="1"/>
</dbReference>
<feature type="transmembrane region" description="Helical" evidence="6">
    <location>
        <begin position="33"/>
        <end position="53"/>
    </location>
</feature>